<dbReference type="Pfam" id="PF08317">
    <property type="entry name" value="Spc7"/>
    <property type="match status" value="1"/>
</dbReference>
<feature type="region of interest" description="Disordered" evidence="2">
    <location>
        <begin position="137"/>
        <end position="265"/>
    </location>
</feature>
<evidence type="ECO:0000256" key="1">
    <source>
        <dbReference type="SAM" id="Coils"/>
    </source>
</evidence>
<feature type="compositionally biased region" description="Low complexity" evidence="2">
    <location>
        <begin position="215"/>
        <end position="231"/>
    </location>
</feature>
<dbReference type="GO" id="GO:0034501">
    <property type="term" value="P:protein localization to kinetochore"/>
    <property type="evidence" value="ECO:0007669"/>
    <property type="project" value="TreeGrafter"/>
</dbReference>
<evidence type="ECO:0000259" key="3">
    <source>
        <dbReference type="SMART" id="SM00787"/>
    </source>
</evidence>
<dbReference type="InterPro" id="IPR040850">
    <property type="entry name" value="Knl1_RWD_C"/>
</dbReference>
<keyword evidence="1" id="KW-0175">Coiled coil</keyword>
<dbReference type="Pfam" id="PF18210">
    <property type="entry name" value="Knl1_RWD_C"/>
    <property type="match status" value="1"/>
</dbReference>
<feature type="compositionally biased region" description="Polar residues" evidence="2">
    <location>
        <begin position="484"/>
        <end position="496"/>
    </location>
</feature>
<feature type="compositionally biased region" description="Acidic residues" evidence="2">
    <location>
        <begin position="232"/>
        <end position="249"/>
    </location>
</feature>
<feature type="coiled-coil region" evidence="1">
    <location>
        <begin position="793"/>
        <end position="834"/>
    </location>
</feature>
<dbReference type="PANTHER" id="PTHR28260:SF1">
    <property type="entry name" value="SPINDLE POLE BODY COMPONENT SPC105"/>
    <property type="match status" value="1"/>
</dbReference>
<dbReference type="EMBL" id="JMSN01000005">
    <property type="protein sequence ID" value="KDN52957.1"/>
    <property type="molecule type" value="Genomic_DNA"/>
</dbReference>
<dbReference type="GO" id="GO:1990758">
    <property type="term" value="P:mitotic sister chromatid biorientation"/>
    <property type="evidence" value="ECO:0007669"/>
    <property type="project" value="TreeGrafter"/>
</dbReference>
<feature type="domain" description="Spc7 kinetochore protein" evidence="3">
    <location>
        <begin position="576"/>
        <end position="898"/>
    </location>
</feature>
<evidence type="ECO:0000313" key="4">
    <source>
        <dbReference type="EMBL" id="KDN52957.1"/>
    </source>
</evidence>
<feature type="coiled-coil region" evidence="1">
    <location>
        <begin position="725"/>
        <end position="752"/>
    </location>
</feature>
<sequence length="1058" mass="116413">MSYESSPRRSPRRARHSMAAMTSSASKENTPATSAGSVAGRFSDVHSRFDTKAKSKMRMSLPAASAVSVSVGTSRRQLAPRKSALKATQQVFQSPTGLVASPINRPTRGQTMMIYGTSQMPNIDDIFAGFSQEVGESEVKTAPIQPVSRDREPSESQKQAGRPPQASERKMEEESENEPRPRKRRVTFSRRQEKTDFISDEPTMSIRPASEYEPAASDTSNTQSSAAQAQDQESEDEDDDSDSDSDSDVEEYRKAKRRAASAESSDMDIITTANLTTYTGYAFTDTSLGDVDDDTRTMEFTTPFAAGNHRDSIAGEAMDMDLTAPFGARSGRQSTGSETVDMDLDESSASLHDDSVEGAGGDRTQTMQFTGVFHSIGCDSEGSYRTESSTTEVQEDAEREEGEASMEFTQPFTSGKVDEGGLSRISEEDSAMLEEISRQSVTMDFTRPFNSVAQKLQHTEKVRRDTQKHFEERVGDTTPVRAPRTSSSGSQTSTPNRIRDKIPFGHASPNYKHSPARRVMPSEAEEPKPSPKRSPRKEIVVPAQSRQSLSAIPPHVFTQQPRHSGDSSLESASSNFSARVLPDMQLTLQSFLDAMGLKFQDQLSAVRPRVARPNDLDHGRLGPNVVRWSKVAAGGSVLLENLSRSCKELEGHIETSREALAEVANQFDAQPPAYARDVMSYPPEMEKERKLIEAQFKLQKQCARAHSVGQYYGWRLDNEYDEDTVKRLQANRRRLDEDAAKLAAKSLRLREELLPELRARHAQLKAELQAEKLHQAAVAASDQEELGGIHAAIEDQMNMLESFRSENREALETLERVQARVNEQLERKHAAEDGIAAARSACEQIKGFTRGEAARLLSEIRSIEQAHLWTLISATETHIALLHNSVIDVNLNISVEALVQSVSITSRASSDRNGLYAFVTDALQHSFKCSGVLKPMEAVRRISNAFTAQRHLQAEVDAMLSCFPTEVAKLSDEGVQVKASVLLTKRKAKLRVLAPCKRDALIAGSAILFLPEEIQVELVYGSVDAPAVQAQIADMLGAAPSLRSLAQACVKSIATFDA</sequence>
<dbReference type="HOGENOM" id="CLU_289713_0_0_1"/>
<feature type="compositionally biased region" description="Polar residues" evidence="2">
    <location>
        <begin position="22"/>
        <end position="36"/>
    </location>
</feature>
<dbReference type="InterPro" id="IPR033338">
    <property type="entry name" value="Spc105/Spc7"/>
</dbReference>
<gene>
    <name evidence="4" type="ORF">K437DRAFT_272011</name>
</gene>
<dbReference type="GO" id="GO:0007094">
    <property type="term" value="P:mitotic spindle assembly checkpoint signaling"/>
    <property type="evidence" value="ECO:0007669"/>
    <property type="project" value="TreeGrafter"/>
</dbReference>
<evidence type="ECO:0000256" key="2">
    <source>
        <dbReference type="SAM" id="MobiDB-lite"/>
    </source>
</evidence>
<dbReference type="InParanoid" id="A0A066WG66"/>
<evidence type="ECO:0000313" key="5">
    <source>
        <dbReference type="Proteomes" id="UP000027361"/>
    </source>
</evidence>
<dbReference type="GeneID" id="25266317"/>
<feature type="compositionally biased region" description="Basic and acidic residues" evidence="2">
    <location>
        <begin position="167"/>
        <end position="180"/>
    </location>
</feature>
<feature type="coiled-coil region" evidence="1">
    <location>
        <begin position="639"/>
        <end position="666"/>
    </location>
</feature>
<feature type="region of interest" description="Disordered" evidence="2">
    <location>
        <begin position="380"/>
        <end position="405"/>
    </location>
</feature>
<accession>A0A066WG66</accession>
<feature type="region of interest" description="Disordered" evidence="2">
    <location>
        <begin position="1"/>
        <end position="39"/>
    </location>
</feature>
<comment type="caution">
    <text evidence="4">The sequence shown here is derived from an EMBL/GenBank/DDBJ whole genome shotgun (WGS) entry which is preliminary data.</text>
</comment>
<organism evidence="4 5">
    <name type="scientific">Tilletiaria anomala (strain ATCC 24038 / CBS 436.72 / UBC 951)</name>
    <dbReference type="NCBI Taxonomy" id="1037660"/>
    <lineage>
        <taxon>Eukaryota</taxon>
        <taxon>Fungi</taxon>
        <taxon>Dikarya</taxon>
        <taxon>Basidiomycota</taxon>
        <taxon>Ustilaginomycotina</taxon>
        <taxon>Exobasidiomycetes</taxon>
        <taxon>Georgefischeriales</taxon>
        <taxon>Tilletiariaceae</taxon>
        <taxon>Tilletiaria</taxon>
    </lineage>
</organism>
<dbReference type="GO" id="GO:0000776">
    <property type="term" value="C:kinetochore"/>
    <property type="evidence" value="ECO:0007669"/>
    <property type="project" value="TreeGrafter"/>
</dbReference>
<feature type="region of interest" description="Disordered" evidence="2">
    <location>
        <begin position="456"/>
        <end position="571"/>
    </location>
</feature>
<protein>
    <recommendedName>
        <fullName evidence="3">Spc7 kinetochore protein domain-containing protein</fullName>
    </recommendedName>
</protein>
<dbReference type="InterPro" id="IPR013253">
    <property type="entry name" value="Spc7_domain"/>
</dbReference>
<feature type="compositionally biased region" description="Polar residues" evidence="2">
    <location>
        <begin position="383"/>
        <end position="392"/>
    </location>
</feature>
<dbReference type="AlphaFoldDB" id="A0A066WG66"/>
<dbReference type="SMART" id="SM00787">
    <property type="entry name" value="Spc7"/>
    <property type="match status" value="1"/>
</dbReference>
<dbReference type="OrthoDB" id="360161at2759"/>
<feature type="compositionally biased region" description="Basic and acidic residues" evidence="2">
    <location>
        <begin position="457"/>
        <end position="475"/>
    </location>
</feature>
<dbReference type="PANTHER" id="PTHR28260">
    <property type="entry name" value="SPINDLE POLE BODY COMPONENT SPC105"/>
    <property type="match status" value="1"/>
</dbReference>
<name>A0A066WG66_TILAU</name>
<dbReference type="OMA" id="WNRVRMI"/>
<reference evidence="4 5" key="1">
    <citation type="submission" date="2014-05" db="EMBL/GenBank/DDBJ databases">
        <title>Draft genome sequence of a rare smut relative, Tilletiaria anomala UBC 951.</title>
        <authorList>
            <consortium name="DOE Joint Genome Institute"/>
            <person name="Toome M."/>
            <person name="Kuo A."/>
            <person name="Henrissat B."/>
            <person name="Lipzen A."/>
            <person name="Tritt A."/>
            <person name="Yoshinaga Y."/>
            <person name="Zane M."/>
            <person name="Barry K."/>
            <person name="Grigoriev I.V."/>
            <person name="Spatafora J.W."/>
            <person name="Aimea M.C."/>
        </authorList>
    </citation>
    <scope>NUCLEOTIDE SEQUENCE [LARGE SCALE GENOMIC DNA]</scope>
    <source>
        <strain evidence="4 5">UBC 951</strain>
    </source>
</reference>
<proteinExistence type="predicted"/>
<dbReference type="RefSeq" id="XP_013245796.1">
    <property type="nucleotide sequence ID" value="XM_013390342.1"/>
</dbReference>
<feature type="compositionally biased region" description="Acidic residues" evidence="2">
    <location>
        <begin position="393"/>
        <end position="404"/>
    </location>
</feature>
<dbReference type="Proteomes" id="UP000027361">
    <property type="component" value="Unassembled WGS sequence"/>
</dbReference>
<dbReference type="STRING" id="1037660.A0A066WG66"/>
<keyword evidence="5" id="KW-1185">Reference proteome</keyword>